<evidence type="ECO:0000313" key="3">
    <source>
        <dbReference type="Proteomes" id="UP000663671"/>
    </source>
</evidence>
<protein>
    <submittedName>
        <fullName evidence="2">Uncharacterized protein</fullName>
    </submittedName>
</protein>
<dbReference type="OrthoDB" id="5396252at2759"/>
<dbReference type="AlphaFoldDB" id="A0A8A1M5B2"/>
<evidence type="ECO:0000313" key="2">
    <source>
        <dbReference type="EMBL" id="QSS59844.1"/>
    </source>
</evidence>
<feature type="compositionally biased region" description="Polar residues" evidence="1">
    <location>
        <begin position="178"/>
        <end position="192"/>
    </location>
</feature>
<feature type="region of interest" description="Disordered" evidence="1">
    <location>
        <begin position="373"/>
        <end position="428"/>
    </location>
</feature>
<gene>
    <name evidence="2" type="ORF">I7I51_04640</name>
</gene>
<feature type="region of interest" description="Disordered" evidence="1">
    <location>
        <begin position="1"/>
        <end position="157"/>
    </location>
</feature>
<feature type="compositionally biased region" description="Polar residues" evidence="1">
    <location>
        <begin position="373"/>
        <end position="398"/>
    </location>
</feature>
<feature type="region of interest" description="Disordered" evidence="1">
    <location>
        <begin position="178"/>
        <end position="350"/>
    </location>
</feature>
<reference evidence="2" key="1">
    <citation type="submission" date="2021-01" db="EMBL/GenBank/DDBJ databases">
        <title>Chromosome-level genome assembly of a human fungal pathogen reveals clustering of transcriptionally co-regulated genes.</title>
        <authorList>
            <person name="Voorhies M."/>
            <person name="Cohen S."/>
            <person name="Shea T.P."/>
            <person name="Petrus S."/>
            <person name="Munoz J.F."/>
            <person name="Poplawski S."/>
            <person name="Goldman W.E."/>
            <person name="Michael T."/>
            <person name="Cuomo C.A."/>
            <person name="Sil A."/>
            <person name="Beyhan S."/>
        </authorList>
    </citation>
    <scope>NUCLEOTIDE SEQUENCE</scope>
    <source>
        <strain evidence="2">WU24</strain>
    </source>
</reference>
<feature type="compositionally biased region" description="Polar residues" evidence="1">
    <location>
        <begin position="327"/>
        <end position="350"/>
    </location>
</feature>
<feature type="compositionally biased region" description="Low complexity" evidence="1">
    <location>
        <begin position="132"/>
        <end position="148"/>
    </location>
</feature>
<name>A0A8A1M5B2_AJECA</name>
<feature type="region of interest" description="Disordered" evidence="1">
    <location>
        <begin position="474"/>
        <end position="524"/>
    </location>
</feature>
<feature type="compositionally biased region" description="Basic and acidic residues" evidence="1">
    <location>
        <begin position="506"/>
        <end position="520"/>
    </location>
</feature>
<sequence>MPIKLPKGFARRKSSGNALEELDQARRPSFKVFERPAPGRKSLDGSTTLNSIDGNSNSNSSRTKRSSEDPYANNLFANIDPPSSVENRYVEPGLPPTADPLRGGGTRVSKLTGFGGSRGTNYSASTGRLYDSSASSAKFSSSSTLPSSTDIPIQDVPVPPMHDSSFFSLRSSGRTFSFGNKSSSAKSLQRQDVVTPRSRGTVATRESAATASTTSTATPPRLPDTNLDMGDALSFGNMFDGLDKEKENHKEQPAAPLLQSSLRRESASVTPLIPTKGSQNHPPPLQFVSSKDVEPSPHTNDSQNSRDRLMSREEDDPILSRPPASRVRTSVLPSTNGSLSPTYNSGPSSRYYRSTVKLSRAADVEDEDAKIVNNSVSAQRRMTTEFSPDGDTPSSLPFSGSRWKQRNAAKQITHRPTPQDADPHNDTHDDAHLVAALAAEASLAERYEENASNSEGHQPPKVMTPAQFERYRQQKEMTMKESNASSTSHSDDDDSDHYDEEEDEVEKAREATKQRKKQEAHLSVYRQQMMKVTGEAAKLRNSQQNDVDNASPPGLLNNINRTSSFMSPEQLTTGKVNDGEDDDIPLAILAAHGFPNRTRPPGLLTPSISNPNLRASMQSFAASPPSVAAESPVATTPTARASLPVFARNLPRDPYNVGASLVNPSHRESLAMGGGTPSVFGAPPGLPPGGLVGVIANEERAKAMRRGSPNAPRGYDAPPGSLLAMNMNGPQNNTLPLHQQQLLLLQQQQQQQQFLNVPGAPPGQQPVVGQPDQVSQMTQMMQTQIQWMQSMMQMQGMQTPMNMGPGVHNAPPPSLPRPVSMFSNFNPSQPHLPGPPQVDHRTLSLLDPKWNNRQSAFFPNSPLGPEPGYAPSVAPSERSNIGTARRYRPVSTSQPPPHDKAMARSSTFTASTLRPWTEEQPWKISRTSTMNLNSDGSAIDMLRVGTEGLNVPGTNGSRPLSGLRVSTNMDMNINGGKGGDVHVIHRNADDDDDDDEEGAWAEMMKNREKKKSGWRFRKTMSAGLGDLFSHSHSHSPPL</sequence>
<feature type="compositionally biased region" description="Basic and acidic residues" evidence="1">
    <location>
        <begin position="241"/>
        <end position="252"/>
    </location>
</feature>
<dbReference type="PANTHER" id="PTHR42068:SF1">
    <property type="entry name" value="YALI0B18964P"/>
    <property type="match status" value="1"/>
</dbReference>
<dbReference type="PANTHER" id="PTHR42068">
    <property type="entry name" value="YALI0B18964P"/>
    <property type="match status" value="1"/>
</dbReference>
<dbReference type="Proteomes" id="UP000663671">
    <property type="component" value="Chromosome 4"/>
</dbReference>
<proteinExistence type="predicted"/>
<dbReference type="EMBL" id="CP069110">
    <property type="protein sequence ID" value="QSS59844.1"/>
    <property type="molecule type" value="Genomic_DNA"/>
</dbReference>
<evidence type="ECO:0000256" key="1">
    <source>
        <dbReference type="SAM" id="MobiDB-lite"/>
    </source>
</evidence>
<accession>A0A8A1M5B2</accession>
<feature type="region of interest" description="Disordered" evidence="1">
    <location>
        <begin position="857"/>
        <end position="906"/>
    </location>
</feature>
<organism evidence="2 3">
    <name type="scientific">Ajellomyces capsulatus</name>
    <name type="common">Darling's disease fungus</name>
    <name type="synonym">Histoplasma capsulatum</name>
    <dbReference type="NCBI Taxonomy" id="5037"/>
    <lineage>
        <taxon>Eukaryota</taxon>
        <taxon>Fungi</taxon>
        <taxon>Dikarya</taxon>
        <taxon>Ascomycota</taxon>
        <taxon>Pezizomycotina</taxon>
        <taxon>Eurotiomycetes</taxon>
        <taxon>Eurotiomycetidae</taxon>
        <taxon>Onygenales</taxon>
        <taxon>Ajellomycetaceae</taxon>
        <taxon>Histoplasma</taxon>
    </lineage>
</organism>
<dbReference type="VEuPathDB" id="FungiDB:I7I51_04640"/>
<feature type="compositionally biased region" description="Acidic residues" evidence="1">
    <location>
        <begin position="491"/>
        <end position="505"/>
    </location>
</feature>
<feature type="compositionally biased region" description="Low complexity" evidence="1">
    <location>
        <begin position="201"/>
        <end position="218"/>
    </location>
</feature>
<feature type="compositionally biased region" description="Polar residues" evidence="1">
    <location>
        <begin position="44"/>
        <end position="54"/>
    </location>
</feature>